<gene>
    <name evidence="2" type="ORF">H5410_030958</name>
</gene>
<evidence type="ECO:0000256" key="1">
    <source>
        <dbReference type="SAM" id="MobiDB-lite"/>
    </source>
</evidence>
<feature type="compositionally biased region" description="Polar residues" evidence="1">
    <location>
        <begin position="203"/>
        <end position="213"/>
    </location>
</feature>
<sequence length="219" mass="23968">MANEGDVNSASTTNVHPEGGKKNRKGKKHQKSSEEMLLDLTPSEALTSHPPSTIEATDDDCGEEPIDVTPGEIVAYEHVEPNHRHMISDESTELDIKVICGADEDNHKDSGNKCYAAESSDSFFSCSERESMTTNQDANNQEIETRKLLTVKLVREAIKRILLLEVQDHSYNQLATNSESNTLSDNGSIEIDEPGDSNDDSQRGASSNISNLGNDCDET</sequence>
<reference evidence="2 3" key="1">
    <citation type="submission" date="2020-09" db="EMBL/GenBank/DDBJ databases">
        <title>De no assembly of potato wild relative species, Solanum commersonii.</title>
        <authorList>
            <person name="Cho K."/>
        </authorList>
    </citation>
    <scope>NUCLEOTIDE SEQUENCE [LARGE SCALE GENOMIC DNA]</scope>
    <source>
        <strain evidence="2">LZ3.2</strain>
        <tissue evidence="2">Leaf</tissue>
    </source>
</reference>
<dbReference type="EMBL" id="JACXVP010000006">
    <property type="protein sequence ID" value="KAG5599588.1"/>
    <property type="molecule type" value="Genomic_DNA"/>
</dbReference>
<feature type="compositionally biased region" description="Polar residues" evidence="1">
    <location>
        <begin position="1"/>
        <end position="15"/>
    </location>
</feature>
<protein>
    <submittedName>
        <fullName evidence="2">Uncharacterized protein</fullName>
    </submittedName>
</protein>
<dbReference type="Proteomes" id="UP000824120">
    <property type="component" value="Chromosome 6"/>
</dbReference>
<feature type="region of interest" description="Disordered" evidence="1">
    <location>
        <begin position="1"/>
        <end position="62"/>
    </location>
</feature>
<feature type="compositionally biased region" description="Acidic residues" evidence="1">
    <location>
        <begin position="190"/>
        <end position="199"/>
    </location>
</feature>
<organism evidence="2 3">
    <name type="scientific">Solanum commersonii</name>
    <name type="common">Commerson's wild potato</name>
    <name type="synonym">Commerson's nightshade</name>
    <dbReference type="NCBI Taxonomy" id="4109"/>
    <lineage>
        <taxon>Eukaryota</taxon>
        <taxon>Viridiplantae</taxon>
        <taxon>Streptophyta</taxon>
        <taxon>Embryophyta</taxon>
        <taxon>Tracheophyta</taxon>
        <taxon>Spermatophyta</taxon>
        <taxon>Magnoliopsida</taxon>
        <taxon>eudicotyledons</taxon>
        <taxon>Gunneridae</taxon>
        <taxon>Pentapetalae</taxon>
        <taxon>asterids</taxon>
        <taxon>lamiids</taxon>
        <taxon>Solanales</taxon>
        <taxon>Solanaceae</taxon>
        <taxon>Solanoideae</taxon>
        <taxon>Solaneae</taxon>
        <taxon>Solanum</taxon>
    </lineage>
</organism>
<dbReference type="OrthoDB" id="1282875at2759"/>
<feature type="compositionally biased region" description="Polar residues" evidence="1">
    <location>
        <begin position="44"/>
        <end position="55"/>
    </location>
</feature>
<evidence type="ECO:0000313" key="3">
    <source>
        <dbReference type="Proteomes" id="UP000824120"/>
    </source>
</evidence>
<feature type="compositionally biased region" description="Polar residues" evidence="1">
    <location>
        <begin position="177"/>
        <end position="187"/>
    </location>
</feature>
<evidence type="ECO:0000313" key="2">
    <source>
        <dbReference type="EMBL" id="KAG5599588.1"/>
    </source>
</evidence>
<proteinExistence type="predicted"/>
<dbReference type="AlphaFoldDB" id="A0A9J5YK89"/>
<accession>A0A9J5YK89</accession>
<feature type="region of interest" description="Disordered" evidence="1">
    <location>
        <begin position="177"/>
        <end position="219"/>
    </location>
</feature>
<comment type="caution">
    <text evidence="2">The sequence shown here is derived from an EMBL/GenBank/DDBJ whole genome shotgun (WGS) entry which is preliminary data.</text>
</comment>
<name>A0A9J5YK89_SOLCO</name>
<keyword evidence="3" id="KW-1185">Reference proteome</keyword>